<dbReference type="InterPro" id="IPR018062">
    <property type="entry name" value="HTH_AraC-typ_CS"/>
</dbReference>
<proteinExistence type="predicted"/>
<dbReference type="SMART" id="SM00342">
    <property type="entry name" value="HTH_ARAC"/>
    <property type="match status" value="1"/>
</dbReference>
<dbReference type="InterPro" id="IPR018060">
    <property type="entry name" value="HTH_AraC"/>
</dbReference>
<gene>
    <name evidence="5" type="ORF">PATL70BA_0760</name>
</gene>
<dbReference type="Gene3D" id="2.60.120.10">
    <property type="entry name" value="Jelly Rolls"/>
    <property type="match status" value="1"/>
</dbReference>
<dbReference type="RefSeq" id="WP_125136109.1">
    <property type="nucleotide sequence ID" value="NZ_LR130778.1"/>
</dbReference>
<keyword evidence="3" id="KW-0804">Transcription</keyword>
<evidence type="ECO:0000256" key="3">
    <source>
        <dbReference type="ARBA" id="ARBA00023163"/>
    </source>
</evidence>
<keyword evidence="2" id="KW-0238">DNA-binding</keyword>
<evidence type="ECO:0000256" key="2">
    <source>
        <dbReference type="ARBA" id="ARBA00023125"/>
    </source>
</evidence>
<dbReference type="Pfam" id="PF12833">
    <property type="entry name" value="HTH_18"/>
    <property type="match status" value="1"/>
</dbReference>
<name>A0A3P7S145_9FIRM</name>
<evidence type="ECO:0000313" key="6">
    <source>
        <dbReference type="Proteomes" id="UP000279029"/>
    </source>
</evidence>
<dbReference type="PANTHER" id="PTHR43280:SF2">
    <property type="entry name" value="HTH-TYPE TRANSCRIPTIONAL REGULATOR EXSA"/>
    <property type="match status" value="1"/>
</dbReference>
<dbReference type="InterPro" id="IPR020449">
    <property type="entry name" value="Tscrpt_reg_AraC-type_HTH"/>
</dbReference>
<organism evidence="5 6">
    <name type="scientific">Petrocella atlantisensis</name>
    <dbReference type="NCBI Taxonomy" id="2173034"/>
    <lineage>
        <taxon>Bacteria</taxon>
        <taxon>Bacillati</taxon>
        <taxon>Bacillota</taxon>
        <taxon>Clostridia</taxon>
        <taxon>Lachnospirales</taxon>
        <taxon>Vallitaleaceae</taxon>
        <taxon>Petrocella</taxon>
    </lineage>
</organism>
<protein>
    <submittedName>
        <fullName evidence="5">AraC family transcriptional regulator</fullName>
    </submittedName>
</protein>
<dbReference type="AlphaFoldDB" id="A0A3P7S145"/>
<dbReference type="InterPro" id="IPR009057">
    <property type="entry name" value="Homeodomain-like_sf"/>
</dbReference>
<dbReference type="PANTHER" id="PTHR43280">
    <property type="entry name" value="ARAC-FAMILY TRANSCRIPTIONAL REGULATOR"/>
    <property type="match status" value="1"/>
</dbReference>
<sequence>MIQNFDRYFEKNDGIETDYIKILYYDLAKDYKATYKSYQYTRLCTIVEGSKHVKINDGNEFTYSTSDFILLPPNSSVKMEMKEDTKAIVYEINDKLLDDMIKRIEHQFEYEVTTADKPVVRNQLMAQIKSQIERINAYSMSQDPNKEFLIDLVSQEMVYTLIKNYKLPLRARKKEEPVAYAVQCLKDHLSDSDMTVNEIAYELNMSPSNLIPLFKKATGLTPKAYHNLLKINKAKELLLHKNVSEVSYDLGFESISYFIKLFKHHLGLTPKQYTMKYKQDHLI</sequence>
<evidence type="ECO:0000259" key="4">
    <source>
        <dbReference type="PROSITE" id="PS01124"/>
    </source>
</evidence>
<dbReference type="InterPro" id="IPR009594">
    <property type="entry name" value="Tscrpt_reg_HTH_AraC_N"/>
</dbReference>
<dbReference type="GO" id="GO:0003700">
    <property type="term" value="F:DNA-binding transcription factor activity"/>
    <property type="evidence" value="ECO:0007669"/>
    <property type="project" value="InterPro"/>
</dbReference>
<dbReference type="PROSITE" id="PS00041">
    <property type="entry name" value="HTH_ARAC_FAMILY_1"/>
    <property type="match status" value="1"/>
</dbReference>
<dbReference type="KEGG" id="cbar:PATL70BA_0760"/>
<dbReference type="Gene3D" id="1.10.10.60">
    <property type="entry name" value="Homeodomain-like"/>
    <property type="match status" value="2"/>
</dbReference>
<dbReference type="SUPFAM" id="SSF46689">
    <property type="entry name" value="Homeodomain-like"/>
    <property type="match status" value="2"/>
</dbReference>
<feature type="domain" description="HTH araC/xylS-type" evidence="4">
    <location>
        <begin position="179"/>
        <end position="276"/>
    </location>
</feature>
<accession>A0A3P7S145</accession>
<dbReference type="InterPro" id="IPR014710">
    <property type="entry name" value="RmlC-like_jellyroll"/>
</dbReference>
<keyword evidence="6" id="KW-1185">Reference proteome</keyword>
<reference evidence="5 6" key="1">
    <citation type="submission" date="2018-09" db="EMBL/GenBank/DDBJ databases">
        <authorList>
            <person name="Postec A."/>
        </authorList>
    </citation>
    <scope>NUCLEOTIDE SEQUENCE [LARGE SCALE GENOMIC DNA]</scope>
    <source>
        <strain evidence="5">70B-A</strain>
    </source>
</reference>
<dbReference type="PRINTS" id="PR00032">
    <property type="entry name" value="HTHARAC"/>
</dbReference>
<dbReference type="Proteomes" id="UP000279029">
    <property type="component" value="Chromosome"/>
</dbReference>
<evidence type="ECO:0000256" key="1">
    <source>
        <dbReference type="ARBA" id="ARBA00023015"/>
    </source>
</evidence>
<dbReference type="PROSITE" id="PS01124">
    <property type="entry name" value="HTH_ARAC_FAMILY_2"/>
    <property type="match status" value="1"/>
</dbReference>
<dbReference type="GO" id="GO:0043565">
    <property type="term" value="F:sequence-specific DNA binding"/>
    <property type="evidence" value="ECO:0007669"/>
    <property type="project" value="InterPro"/>
</dbReference>
<dbReference type="OrthoDB" id="9791615at2"/>
<dbReference type="EMBL" id="LR130778">
    <property type="protein sequence ID" value="VDN46629.1"/>
    <property type="molecule type" value="Genomic_DNA"/>
</dbReference>
<keyword evidence="1" id="KW-0805">Transcription regulation</keyword>
<evidence type="ECO:0000313" key="5">
    <source>
        <dbReference type="EMBL" id="VDN46629.1"/>
    </source>
</evidence>
<dbReference type="Pfam" id="PF06719">
    <property type="entry name" value="AraC_N"/>
    <property type="match status" value="1"/>
</dbReference>